<evidence type="ECO:0000313" key="2">
    <source>
        <dbReference type="EMBL" id="GMA35554.1"/>
    </source>
</evidence>
<keyword evidence="1" id="KW-1133">Transmembrane helix</keyword>
<name>A0ABQ6ICW7_9MICO</name>
<feature type="transmembrane region" description="Helical" evidence="1">
    <location>
        <begin position="131"/>
        <end position="151"/>
    </location>
</feature>
<dbReference type="Proteomes" id="UP001157125">
    <property type="component" value="Unassembled WGS sequence"/>
</dbReference>
<sequence>MARTRRASVKPTTTLTFVLLNVLFMAAGAAVVAWTLYPVYESSRYLASAALAIGAAVAIGVLCDRLGWGGGRAAALAAGVYVVGGITLVVPGATSGVDGALQAFIELVRGPVLGWKDIVTLPLPLGEYRATIVPVFALLLTGTLLAVWWALGSARRWALAAVTLGVVEAIAIIIGPAARADALAWAPLGTFLSREFVVGLALFLVMLTWFLWRASYQRGRAISVTRAAGGVHLAKAPRHRLLAEVAAGGAMLIAAICVAVLVAGPLAASTPREVARSAIEPQAHH</sequence>
<comment type="caution">
    <text evidence="2">The sequence shown here is derived from an EMBL/GenBank/DDBJ whole genome shotgun (WGS) entry which is preliminary data.</text>
</comment>
<evidence type="ECO:0000313" key="3">
    <source>
        <dbReference type="Proteomes" id="UP001157125"/>
    </source>
</evidence>
<organism evidence="2 3">
    <name type="scientific">Demequina litorisediminis</name>
    <dbReference type="NCBI Taxonomy" id="1849022"/>
    <lineage>
        <taxon>Bacteria</taxon>
        <taxon>Bacillati</taxon>
        <taxon>Actinomycetota</taxon>
        <taxon>Actinomycetes</taxon>
        <taxon>Micrococcales</taxon>
        <taxon>Demequinaceae</taxon>
        <taxon>Demequina</taxon>
    </lineage>
</organism>
<proteinExistence type="predicted"/>
<evidence type="ECO:0000256" key="1">
    <source>
        <dbReference type="SAM" id="Phobius"/>
    </source>
</evidence>
<protein>
    <submittedName>
        <fullName evidence="2">Uncharacterized protein</fullName>
    </submittedName>
</protein>
<feature type="transmembrane region" description="Helical" evidence="1">
    <location>
        <begin position="12"/>
        <end position="37"/>
    </location>
</feature>
<keyword evidence="1" id="KW-0472">Membrane</keyword>
<gene>
    <name evidence="2" type="ORF">GCM10025876_17580</name>
</gene>
<keyword evidence="3" id="KW-1185">Reference proteome</keyword>
<accession>A0ABQ6ICW7</accession>
<feature type="transmembrane region" description="Helical" evidence="1">
    <location>
        <begin position="43"/>
        <end position="62"/>
    </location>
</feature>
<feature type="transmembrane region" description="Helical" evidence="1">
    <location>
        <begin position="74"/>
        <end position="94"/>
    </location>
</feature>
<feature type="transmembrane region" description="Helical" evidence="1">
    <location>
        <begin position="158"/>
        <end position="179"/>
    </location>
</feature>
<feature type="transmembrane region" description="Helical" evidence="1">
    <location>
        <begin position="191"/>
        <end position="212"/>
    </location>
</feature>
<keyword evidence="1" id="KW-0812">Transmembrane</keyword>
<reference evidence="3" key="1">
    <citation type="journal article" date="2019" name="Int. J. Syst. Evol. Microbiol.">
        <title>The Global Catalogue of Microorganisms (GCM) 10K type strain sequencing project: providing services to taxonomists for standard genome sequencing and annotation.</title>
        <authorList>
            <consortium name="The Broad Institute Genomics Platform"/>
            <consortium name="The Broad Institute Genome Sequencing Center for Infectious Disease"/>
            <person name="Wu L."/>
            <person name="Ma J."/>
        </authorList>
    </citation>
    <scope>NUCLEOTIDE SEQUENCE [LARGE SCALE GENOMIC DNA]</scope>
    <source>
        <strain evidence="3">NBRC 112299</strain>
    </source>
</reference>
<dbReference type="EMBL" id="BSUN01000001">
    <property type="protein sequence ID" value="GMA35554.1"/>
    <property type="molecule type" value="Genomic_DNA"/>
</dbReference>
<feature type="transmembrane region" description="Helical" evidence="1">
    <location>
        <begin position="241"/>
        <end position="263"/>
    </location>
</feature>